<proteinExistence type="predicted"/>
<feature type="compositionally biased region" description="Basic and acidic residues" evidence="1">
    <location>
        <begin position="244"/>
        <end position="256"/>
    </location>
</feature>
<feature type="compositionally biased region" description="Polar residues" evidence="1">
    <location>
        <begin position="23"/>
        <end position="35"/>
    </location>
</feature>
<gene>
    <name evidence="2" type="ORF">T440DRAFT_512510</name>
</gene>
<feature type="region of interest" description="Disordered" evidence="1">
    <location>
        <begin position="1"/>
        <end position="98"/>
    </location>
</feature>
<protein>
    <submittedName>
        <fullName evidence="2">Uncharacterized protein</fullName>
    </submittedName>
</protein>
<keyword evidence="3" id="KW-1185">Reference proteome</keyword>
<feature type="compositionally biased region" description="Basic and acidic residues" evidence="1">
    <location>
        <begin position="274"/>
        <end position="298"/>
    </location>
</feature>
<feature type="compositionally biased region" description="Polar residues" evidence="1">
    <location>
        <begin position="89"/>
        <end position="98"/>
    </location>
</feature>
<dbReference type="Proteomes" id="UP000799423">
    <property type="component" value="Unassembled WGS sequence"/>
</dbReference>
<evidence type="ECO:0000313" key="2">
    <source>
        <dbReference type="EMBL" id="KAF2856476.1"/>
    </source>
</evidence>
<organism evidence="2 3">
    <name type="scientific">Plenodomus tracheiphilus IPT5</name>
    <dbReference type="NCBI Taxonomy" id="1408161"/>
    <lineage>
        <taxon>Eukaryota</taxon>
        <taxon>Fungi</taxon>
        <taxon>Dikarya</taxon>
        <taxon>Ascomycota</taxon>
        <taxon>Pezizomycotina</taxon>
        <taxon>Dothideomycetes</taxon>
        <taxon>Pleosporomycetidae</taxon>
        <taxon>Pleosporales</taxon>
        <taxon>Pleosporineae</taxon>
        <taxon>Leptosphaeriaceae</taxon>
        <taxon>Plenodomus</taxon>
    </lineage>
</organism>
<name>A0A6A7BM10_9PLEO</name>
<reference evidence="2" key="1">
    <citation type="submission" date="2020-01" db="EMBL/GenBank/DDBJ databases">
        <authorList>
            <consortium name="DOE Joint Genome Institute"/>
            <person name="Haridas S."/>
            <person name="Albert R."/>
            <person name="Binder M."/>
            <person name="Bloem J."/>
            <person name="Labutti K."/>
            <person name="Salamov A."/>
            <person name="Andreopoulos B."/>
            <person name="Baker S.E."/>
            <person name="Barry K."/>
            <person name="Bills G."/>
            <person name="Bluhm B.H."/>
            <person name="Cannon C."/>
            <person name="Castanera R."/>
            <person name="Culley D.E."/>
            <person name="Daum C."/>
            <person name="Ezra D."/>
            <person name="Gonzalez J.B."/>
            <person name="Henrissat B."/>
            <person name="Kuo A."/>
            <person name="Liang C."/>
            <person name="Lipzen A."/>
            <person name="Lutzoni F."/>
            <person name="Magnuson J."/>
            <person name="Mondo S."/>
            <person name="Nolan M."/>
            <person name="Ohm R."/>
            <person name="Pangilinan J."/>
            <person name="Park H.-J."/>
            <person name="Ramirez L."/>
            <person name="Alfaro M."/>
            <person name="Sun H."/>
            <person name="Tritt A."/>
            <person name="Yoshinaga Y."/>
            <person name="Zwiers L.-H."/>
            <person name="Turgeon B.G."/>
            <person name="Goodwin S.B."/>
            <person name="Spatafora J.W."/>
            <person name="Crous P.W."/>
            <person name="Grigoriev I.V."/>
        </authorList>
    </citation>
    <scope>NUCLEOTIDE SEQUENCE</scope>
    <source>
        <strain evidence="2">IPT5</strain>
    </source>
</reference>
<feature type="compositionally biased region" description="Low complexity" evidence="1">
    <location>
        <begin position="36"/>
        <end position="60"/>
    </location>
</feature>
<feature type="compositionally biased region" description="Polar residues" evidence="1">
    <location>
        <begin position="1"/>
        <end position="12"/>
    </location>
</feature>
<accession>A0A6A7BM10</accession>
<evidence type="ECO:0000313" key="3">
    <source>
        <dbReference type="Proteomes" id="UP000799423"/>
    </source>
</evidence>
<evidence type="ECO:0000256" key="1">
    <source>
        <dbReference type="SAM" id="MobiDB-lite"/>
    </source>
</evidence>
<dbReference type="AlphaFoldDB" id="A0A6A7BM10"/>
<feature type="region of interest" description="Disordered" evidence="1">
    <location>
        <begin position="236"/>
        <end position="298"/>
    </location>
</feature>
<sequence>MATHSAAQSPYGDSTGLVLETPTPLTSPSGPQNHTQQVQQSQRQMQRQIKQQSQQVQQMQRRMEEQSHQMNLMGQQIQSLRTRHAQPDAPTNGSTAVETTAGALRSNEKSELGQIIDQTRSAQLHDEGPELEDTSGPNIAPDMIIIKTELRDENWRLRCDLREKIDAHKAVIRFLRDNVTDSEERIANLEGQLVSLVARNKALERSCAHLQKDLTTEAADHLAELNRLRSELMTSEEALATSARENRELRDQRDEVAFTPDPAPADPASKMCSQHHEGTSRHTSKPIDKSFVRVVPHE</sequence>
<dbReference type="EMBL" id="MU006288">
    <property type="protein sequence ID" value="KAF2856476.1"/>
    <property type="molecule type" value="Genomic_DNA"/>
</dbReference>